<keyword evidence="7" id="KW-1185">Reference proteome</keyword>
<keyword evidence="3" id="KW-0694">RNA-binding</keyword>
<evidence type="ECO:0000256" key="3">
    <source>
        <dbReference type="PROSITE-ProRule" id="PRU00182"/>
    </source>
</evidence>
<evidence type="ECO:0000259" key="5">
    <source>
        <dbReference type="SMART" id="SM00363"/>
    </source>
</evidence>
<dbReference type="CDD" id="cd00165">
    <property type="entry name" value="S4"/>
    <property type="match status" value="1"/>
</dbReference>
<protein>
    <recommendedName>
        <fullName evidence="4">Pseudouridine synthase</fullName>
        <ecNumber evidence="4">5.4.99.-</ecNumber>
    </recommendedName>
</protein>
<dbReference type="InterPro" id="IPR002942">
    <property type="entry name" value="S4_RNA-bd"/>
</dbReference>
<evidence type="ECO:0000313" key="6">
    <source>
        <dbReference type="EMBL" id="TFD99830.1"/>
    </source>
</evidence>
<dbReference type="SMART" id="SM00363">
    <property type="entry name" value="S4"/>
    <property type="match status" value="1"/>
</dbReference>
<reference evidence="6 7" key="1">
    <citation type="submission" date="2019-03" db="EMBL/GenBank/DDBJ databases">
        <authorList>
            <person name="Yang Y."/>
        </authorList>
    </citation>
    <scope>NUCLEOTIDE SEQUENCE [LARGE SCALE GENOMIC DNA]</scope>
    <source>
        <strain evidence="6 7">ASL-1</strain>
    </source>
</reference>
<dbReference type="Gene3D" id="3.30.70.1560">
    <property type="entry name" value="Alpha-L RNA-binding motif"/>
    <property type="match status" value="1"/>
</dbReference>
<gene>
    <name evidence="6" type="ORF">E2626_13710</name>
</gene>
<dbReference type="PANTHER" id="PTHR47683">
    <property type="entry name" value="PSEUDOURIDINE SYNTHASE FAMILY PROTEIN-RELATED"/>
    <property type="match status" value="1"/>
</dbReference>
<dbReference type="PROSITE" id="PS01149">
    <property type="entry name" value="PSI_RSU"/>
    <property type="match status" value="1"/>
</dbReference>
<organism evidence="6 7">
    <name type="scientific">Jeotgalibacillus salarius</name>
    <dbReference type="NCBI Taxonomy" id="546023"/>
    <lineage>
        <taxon>Bacteria</taxon>
        <taxon>Bacillati</taxon>
        <taxon>Bacillota</taxon>
        <taxon>Bacilli</taxon>
        <taxon>Bacillales</taxon>
        <taxon>Caryophanaceae</taxon>
        <taxon>Jeotgalibacillus</taxon>
    </lineage>
</organism>
<dbReference type="Gene3D" id="3.30.70.580">
    <property type="entry name" value="Pseudouridine synthase I, catalytic domain, N-terminal subdomain"/>
    <property type="match status" value="1"/>
</dbReference>
<evidence type="ECO:0000256" key="4">
    <source>
        <dbReference type="RuleBase" id="RU003887"/>
    </source>
</evidence>
<dbReference type="Pfam" id="PF00849">
    <property type="entry name" value="PseudoU_synth_2"/>
    <property type="match status" value="1"/>
</dbReference>
<dbReference type="NCBIfam" id="TIGR00093">
    <property type="entry name" value="pseudouridine synthase"/>
    <property type="match status" value="1"/>
</dbReference>
<comment type="similarity">
    <text evidence="1 4">Belongs to the pseudouridine synthase RsuA family.</text>
</comment>
<dbReference type="RefSeq" id="WP_134382344.1">
    <property type="nucleotide sequence ID" value="NZ_SORX01000008.1"/>
</dbReference>
<dbReference type="InterPro" id="IPR020094">
    <property type="entry name" value="TruA/RsuA/RluB/E/F_N"/>
</dbReference>
<feature type="domain" description="RNA-binding S4" evidence="5">
    <location>
        <begin position="1"/>
        <end position="59"/>
    </location>
</feature>
<evidence type="ECO:0000256" key="2">
    <source>
        <dbReference type="ARBA" id="ARBA00023235"/>
    </source>
</evidence>
<dbReference type="InterPro" id="IPR018496">
    <property type="entry name" value="PsdUridine_synth_RsuA/RluB_CS"/>
</dbReference>
<dbReference type="EMBL" id="SORX01000008">
    <property type="protein sequence ID" value="TFD99830.1"/>
    <property type="molecule type" value="Genomic_DNA"/>
</dbReference>
<dbReference type="InterPro" id="IPR006145">
    <property type="entry name" value="PsdUridine_synth_RsuA/RluA"/>
</dbReference>
<dbReference type="Gene3D" id="3.10.290.10">
    <property type="entry name" value="RNA-binding S4 domain"/>
    <property type="match status" value="1"/>
</dbReference>
<dbReference type="SUPFAM" id="SSF55120">
    <property type="entry name" value="Pseudouridine synthase"/>
    <property type="match status" value="1"/>
</dbReference>
<evidence type="ECO:0000313" key="7">
    <source>
        <dbReference type="Proteomes" id="UP000297776"/>
    </source>
</evidence>
<dbReference type="OrthoDB" id="9807213at2"/>
<dbReference type="InterPro" id="IPR036986">
    <property type="entry name" value="S4_RNA-bd_sf"/>
</dbReference>
<dbReference type="PANTHER" id="PTHR47683:SF2">
    <property type="entry name" value="RNA-BINDING S4 DOMAIN-CONTAINING PROTEIN"/>
    <property type="match status" value="1"/>
</dbReference>
<dbReference type="Proteomes" id="UP000297776">
    <property type="component" value="Unassembled WGS sequence"/>
</dbReference>
<dbReference type="AlphaFoldDB" id="A0A4Y8LCD8"/>
<dbReference type="GO" id="GO:0000455">
    <property type="term" value="P:enzyme-directed rRNA pseudouridine synthesis"/>
    <property type="evidence" value="ECO:0007669"/>
    <property type="project" value="UniProtKB-ARBA"/>
</dbReference>
<dbReference type="InterPro" id="IPR020103">
    <property type="entry name" value="PsdUridine_synth_cat_dom_sf"/>
</dbReference>
<dbReference type="GO" id="GO:0120159">
    <property type="term" value="F:rRNA pseudouridine synthase activity"/>
    <property type="evidence" value="ECO:0007669"/>
    <property type="project" value="UniProtKB-ARBA"/>
</dbReference>
<evidence type="ECO:0000256" key="1">
    <source>
        <dbReference type="ARBA" id="ARBA00008348"/>
    </source>
</evidence>
<dbReference type="SUPFAM" id="SSF55174">
    <property type="entry name" value="Alpha-L RNA-binding motif"/>
    <property type="match status" value="1"/>
</dbReference>
<dbReference type="GO" id="GO:0003723">
    <property type="term" value="F:RNA binding"/>
    <property type="evidence" value="ECO:0007669"/>
    <property type="project" value="UniProtKB-KW"/>
</dbReference>
<accession>A0A4Y8LCD8</accession>
<comment type="caution">
    <text evidence="6">The sequence shown here is derived from an EMBL/GenBank/DDBJ whole genome shotgun (WGS) entry which is preliminary data.</text>
</comment>
<dbReference type="InterPro" id="IPR050343">
    <property type="entry name" value="RsuA_PseudoU_synthase"/>
</dbReference>
<name>A0A4Y8LCD8_9BACL</name>
<dbReference type="PROSITE" id="PS50889">
    <property type="entry name" value="S4"/>
    <property type="match status" value="1"/>
</dbReference>
<sequence>MHIQTFLAKSGVYSRRETARLIDDHRVTINGIVCSRQSIVSDSDTVHVDSLPVPDPAERVYLAFHKPEGITCTAQQSVEGNLNDFLKWESRIFSVGRLDKASTGLLILTNDGSIVNPLMKEEEAKEKEYIIETSRPVSETMIKKMCEGGLLIKGKKASPALAEKTGDVTFRIILKQGLNRQIRRMCRAFDNHVVSLKRIRISHIQLHTLEPGEWRHLTEEEIRQLKYEMLDKS</sequence>
<proteinExistence type="inferred from homology"/>
<dbReference type="InterPro" id="IPR000748">
    <property type="entry name" value="PsdUridine_synth_RsuA/RluB/E/F"/>
</dbReference>
<dbReference type="InterPro" id="IPR042092">
    <property type="entry name" value="PsdUridine_s_RsuA/RluB/E/F_cat"/>
</dbReference>
<dbReference type="EC" id="5.4.99.-" evidence="4"/>
<dbReference type="Pfam" id="PF01479">
    <property type="entry name" value="S4"/>
    <property type="match status" value="1"/>
</dbReference>
<keyword evidence="2 4" id="KW-0413">Isomerase</keyword>